<dbReference type="RefSeq" id="WP_058461555.1">
    <property type="nucleotide sequence ID" value="NZ_CAAAHS010000004.1"/>
</dbReference>
<geneLocation type="plasmid" evidence="3 5">
    <name>12</name>
</geneLocation>
<evidence type="ECO:0000256" key="1">
    <source>
        <dbReference type="SAM" id="Phobius"/>
    </source>
</evidence>
<reference evidence="3 5" key="2">
    <citation type="submission" date="2018-12" db="EMBL/GenBank/DDBJ databases">
        <authorList>
            <consortium name="Pathogen Informatics"/>
        </authorList>
    </citation>
    <scope>NUCLEOTIDE SEQUENCE [LARGE SCALE GENOMIC DNA]</scope>
    <source>
        <strain evidence="3 5">NCTC12735</strain>
        <plasmid evidence="5">12</plasmid>
    </source>
</reference>
<gene>
    <name evidence="2" type="ORF">Lade_0483</name>
    <name evidence="3" type="ORF">NCTC12735_00881</name>
</gene>
<dbReference type="OrthoDB" id="5574397at2"/>
<dbReference type="Proteomes" id="UP000281170">
    <property type="component" value="Plasmid 12"/>
</dbReference>
<keyword evidence="3" id="KW-0614">Plasmid</keyword>
<feature type="transmembrane region" description="Helical" evidence="1">
    <location>
        <begin position="62"/>
        <end position="82"/>
    </location>
</feature>
<feature type="transmembrane region" description="Helical" evidence="1">
    <location>
        <begin position="36"/>
        <end position="55"/>
    </location>
</feature>
<keyword evidence="1" id="KW-0472">Membrane</keyword>
<dbReference type="EMBL" id="LNKA01000001">
    <property type="protein sequence ID" value="KTC65825.1"/>
    <property type="molecule type" value="Genomic_DNA"/>
</dbReference>
<accession>A0A0W0R414</accession>
<dbReference type="KEGG" id="ladl:NCTC12735_00881"/>
<dbReference type="AlphaFoldDB" id="A0A0W0R414"/>
<keyword evidence="4" id="KW-1185">Reference proteome</keyword>
<keyword evidence="1" id="KW-1133">Transmembrane helix</keyword>
<organism evidence="2 4">
    <name type="scientific">Legionella adelaidensis</name>
    <dbReference type="NCBI Taxonomy" id="45056"/>
    <lineage>
        <taxon>Bacteria</taxon>
        <taxon>Pseudomonadati</taxon>
        <taxon>Pseudomonadota</taxon>
        <taxon>Gammaproteobacteria</taxon>
        <taxon>Legionellales</taxon>
        <taxon>Legionellaceae</taxon>
        <taxon>Legionella</taxon>
    </lineage>
</organism>
<reference evidence="2 4" key="1">
    <citation type="submission" date="2015-11" db="EMBL/GenBank/DDBJ databases">
        <title>Identification of large and diverse effector repertoires of 38 Legionella species.</title>
        <authorList>
            <person name="Burstein D."/>
            <person name="Amaro F."/>
            <person name="Zusman T."/>
            <person name="Lifshitz Z."/>
            <person name="Cohen O."/>
            <person name="Gilbert J.A."/>
            <person name="Pupko T."/>
            <person name="Shuman H.A."/>
            <person name="Segal G."/>
        </authorList>
    </citation>
    <scope>NUCLEOTIDE SEQUENCE [LARGE SCALE GENOMIC DNA]</scope>
    <source>
        <strain evidence="2 4">1762-AUS-E</strain>
    </source>
</reference>
<dbReference type="PATRIC" id="fig|45056.6.peg.503"/>
<proteinExistence type="predicted"/>
<evidence type="ECO:0000313" key="5">
    <source>
        <dbReference type="Proteomes" id="UP000281170"/>
    </source>
</evidence>
<dbReference type="STRING" id="45056.Lade_0483"/>
<name>A0A0W0R414_9GAMM</name>
<evidence type="ECO:0008006" key="6">
    <source>
        <dbReference type="Google" id="ProtNLM"/>
    </source>
</evidence>
<protein>
    <recommendedName>
        <fullName evidence="6">Transmembrane protein</fullName>
    </recommendedName>
</protein>
<feature type="transmembrane region" description="Helical" evidence="1">
    <location>
        <begin position="94"/>
        <end position="114"/>
    </location>
</feature>
<sequence length="117" mass="12450">MFILSAILFAIAALLGAFLASKVLRNKETPKAVAFIHGGVAAVALIILILAALMVPAMGKGIVVASIILFAIVAMGGFFLIYKDLTAQEIPKPVVLVHGSFAVLSFILLLYFIFNYL</sequence>
<evidence type="ECO:0000313" key="4">
    <source>
        <dbReference type="Proteomes" id="UP000054859"/>
    </source>
</evidence>
<dbReference type="EMBL" id="LR134421">
    <property type="protein sequence ID" value="VEH85255.1"/>
    <property type="molecule type" value="Genomic_DNA"/>
</dbReference>
<keyword evidence="1" id="KW-0812">Transmembrane</keyword>
<evidence type="ECO:0000313" key="2">
    <source>
        <dbReference type="EMBL" id="KTC65825.1"/>
    </source>
</evidence>
<dbReference type="Proteomes" id="UP000054859">
    <property type="component" value="Unassembled WGS sequence"/>
</dbReference>
<evidence type="ECO:0000313" key="3">
    <source>
        <dbReference type="EMBL" id="VEH85255.1"/>
    </source>
</evidence>